<dbReference type="Pfam" id="PF01120">
    <property type="entry name" value="Alpha_L_fucos"/>
    <property type="match status" value="1"/>
</dbReference>
<dbReference type="InterPro" id="IPR057739">
    <property type="entry name" value="Glyco_hydro_29_N"/>
</dbReference>
<keyword evidence="4" id="KW-0378">Hydrolase</keyword>
<dbReference type="InterPro" id="IPR000421">
    <property type="entry name" value="FA58C"/>
</dbReference>
<accession>A0ABT3GLP7</accession>
<sequence>MKSSAAIALLFPLLPLVAAGAIGTFAHYPLGEAGSLGTNKLPLDLGAGARHFATALSGNTAEVTTDGMWAAGSTAALSTASTAADGWYGSNVFSGLPADNFGFGVFARAGSITGTTDVFTLGSSNASLKLSLGSSGWAASAHNVSWIGPAYGVAGSFSPNTWVHLAVVRKAGVSTFYLNGVAKGTWSGTPIHNSPHLSVNPSSSGYFHGEMDEARVVTFAASDADADILHALWGAAELPPTPPAQTLLEQTFATVAGKRHVVTFTLSPGAGQAVLPGMTLGVAGASTLIEQALPLELPAGGGSAPFRIAFTADAAQTVVRITRPAGAATPDPVVTGMQVVEAVEPAPSAQPSAAQQSQIDRRYGMFIHFGINTFHNQQWTDGTKPSSSYAPTGLDVDQWVKTARDAGMRHIILTAKHHEGFCMWDSPWTTYDVASSPVPTDVVAAAAAACAKYGVGLGIYYSLWDRHEPAYGNDAAYNQYMLRQLAELLGNYGPVCELWLDGGWDKANTRWANSEIYDLAKRLQPGCLVSTNWTVGTATDADSHGIVPANQQEGFLIRYFPNDFRLADPYLAKFPDPKLFKHQGQDYYLPFEATITLSSANYWFYDTRDTTTKPLATLADYYYSATAQNNILILNAPPDRSGVIREVDRQGLFQLRDRLGLNPGMPLPENVTGAATGTASAVWNNDVANHGPQKALDGDPGTRWASGPVGLTSASVEIDFGAPRSFDRLLIDEFEVAAGVGRIQAFHLDAWDGAAWQTFHTGTTCRRHSLHDFARQHCAKIRLVITSASDAPSIWEIQAHDASHAFSSWRDERFPGSGILLEADWDADPDGDRLPNRLEFVLGSDPHAATSLPVPTRDGAMMKLALPWNLEAGGDFGSIRYSFDLHEWFDSLSPAHAGVQVASGPPGQRAWQIDPAQLPSWFYRLE</sequence>
<dbReference type="EC" id="3.2.1.51" evidence="2"/>
<evidence type="ECO:0000256" key="2">
    <source>
        <dbReference type="ARBA" id="ARBA00012662"/>
    </source>
</evidence>
<comment type="caution">
    <text evidence="9">The sequence shown here is derived from an EMBL/GenBank/DDBJ whole genome shotgun (WGS) entry which is preliminary data.</text>
</comment>
<name>A0ABT3GLP7_9BACT</name>
<dbReference type="RefSeq" id="WP_264488545.1">
    <property type="nucleotide sequence ID" value="NZ_JAPDDT010000008.1"/>
</dbReference>
<feature type="signal peptide" evidence="6">
    <location>
        <begin position="1"/>
        <end position="18"/>
    </location>
</feature>
<keyword evidence="3 6" id="KW-0732">Signal</keyword>
<evidence type="ECO:0000256" key="4">
    <source>
        <dbReference type="ARBA" id="ARBA00022801"/>
    </source>
</evidence>
<dbReference type="InterPro" id="IPR013320">
    <property type="entry name" value="ConA-like_dom_sf"/>
</dbReference>
<dbReference type="Pfam" id="PF00754">
    <property type="entry name" value="F5_F8_type_C"/>
    <property type="match status" value="1"/>
</dbReference>
<evidence type="ECO:0000256" key="5">
    <source>
        <dbReference type="ARBA" id="ARBA00023295"/>
    </source>
</evidence>
<dbReference type="SUPFAM" id="SSF49899">
    <property type="entry name" value="Concanavalin A-like lectins/glucanases"/>
    <property type="match status" value="1"/>
</dbReference>
<comment type="similarity">
    <text evidence="1">Belongs to the glycosyl hydrolase 29 family.</text>
</comment>
<dbReference type="Pfam" id="PF13385">
    <property type="entry name" value="Laminin_G_3"/>
    <property type="match status" value="1"/>
</dbReference>
<dbReference type="EMBL" id="JAPDDT010000008">
    <property type="protein sequence ID" value="MCW1924436.1"/>
    <property type="molecule type" value="Genomic_DNA"/>
</dbReference>
<evidence type="ECO:0000256" key="3">
    <source>
        <dbReference type="ARBA" id="ARBA00022729"/>
    </source>
</evidence>
<dbReference type="Gene3D" id="3.20.20.80">
    <property type="entry name" value="Glycosidases"/>
    <property type="match status" value="1"/>
</dbReference>
<evidence type="ECO:0000313" key="10">
    <source>
        <dbReference type="Proteomes" id="UP001320876"/>
    </source>
</evidence>
<feature type="chain" id="PRO_5045603238" description="alpha-L-fucosidase" evidence="6">
    <location>
        <begin position="19"/>
        <end position="926"/>
    </location>
</feature>
<dbReference type="SUPFAM" id="SSF49785">
    <property type="entry name" value="Galactose-binding domain-like"/>
    <property type="match status" value="1"/>
</dbReference>
<evidence type="ECO:0000259" key="8">
    <source>
        <dbReference type="Pfam" id="PF01120"/>
    </source>
</evidence>
<dbReference type="PANTHER" id="PTHR10030:SF37">
    <property type="entry name" value="ALPHA-L-FUCOSIDASE-RELATED"/>
    <property type="match status" value="1"/>
</dbReference>
<proteinExistence type="inferred from homology"/>
<reference evidence="9 10" key="1">
    <citation type="submission" date="2022-10" db="EMBL/GenBank/DDBJ databases">
        <title>Luteolibacter arcticus strain CCTCC AB 2014275, whole genome shotgun sequencing project.</title>
        <authorList>
            <person name="Zhao G."/>
            <person name="Shen L."/>
        </authorList>
    </citation>
    <scope>NUCLEOTIDE SEQUENCE [LARGE SCALE GENOMIC DNA]</scope>
    <source>
        <strain evidence="9 10">CCTCC AB 2014275</strain>
    </source>
</reference>
<dbReference type="InterPro" id="IPR017853">
    <property type="entry name" value="GH"/>
</dbReference>
<dbReference type="Gene3D" id="2.60.120.260">
    <property type="entry name" value="Galactose-binding domain-like"/>
    <property type="match status" value="1"/>
</dbReference>
<evidence type="ECO:0000256" key="6">
    <source>
        <dbReference type="SAM" id="SignalP"/>
    </source>
</evidence>
<evidence type="ECO:0000256" key="1">
    <source>
        <dbReference type="ARBA" id="ARBA00007951"/>
    </source>
</evidence>
<evidence type="ECO:0000313" key="9">
    <source>
        <dbReference type="EMBL" id="MCW1924436.1"/>
    </source>
</evidence>
<dbReference type="InterPro" id="IPR008979">
    <property type="entry name" value="Galactose-bd-like_sf"/>
</dbReference>
<keyword evidence="5" id="KW-0326">Glycosidase</keyword>
<organism evidence="9 10">
    <name type="scientific">Luteolibacter arcticus</name>
    <dbReference type="NCBI Taxonomy" id="1581411"/>
    <lineage>
        <taxon>Bacteria</taxon>
        <taxon>Pseudomonadati</taxon>
        <taxon>Verrucomicrobiota</taxon>
        <taxon>Verrucomicrobiia</taxon>
        <taxon>Verrucomicrobiales</taxon>
        <taxon>Verrucomicrobiaceae</taxon>
        <taxon>Luteolibacter</taxon>
    </lineage>
</organism>
<gene>
    <name evidence="9" type="ORF">OKA05_17855</name>
</gene>
<dbReference type="SUPFAM" id="SSF51445">
    <property type="entry name" value="(Trans)glycosidases"/>
    <property type="match status" value="1"/>
</dbReference>
<protein>
    <recommendedName>
        <fullName evidence="2">alpha-L-fucosidase</fullName>
        <ecNumber evidence="2">3.2.1.51</ecNumber>
    </recommendedName>
</protein>
<dbReference type="SMART" id="SM00812">
    <property type="entry name" value="Alpha_L_fucos"/>
    <property type="match status" value="1"/>
</dbReference>
<feature type="domain" description="Glycoside hydrolase family 29 N-terminal" evidence="8">
    <location>
        <begin position="385"/>
        <end position="654"/>
    </location>
</feature>
<feature type="domain" description="F5/8 type C" evidence="7">
    <location>
        <begin position="686"/>
        <end position="796"/>
    </location>
</feature>
<keyword evidence="10" id="KW-1185">Reference proteome</keyword>
<dbReference type="Gene3D" id="2.60.120.200">
    <property type="match status" value="1"/>
</dbReference>
<dbReference type="PANTHER" id="PTHR10030">
    <property type="entry name" value="ALPHA-L-FUCOSIDASE"/>
    <property type="match status" value="1"/>
</dbReference>
<evidence type="ECO:0000259" key="7">
    <source>
        <dbReference type="Pfam" id="PF00754"/>
    </source>
</evidence>
<dbReference type="InterPro" id="IPR000933">
    <property type="entry name" value="Glyco_hydro_29"/>
</dbReference>
<dbReference type="Proteomes" id="UP001320876">
    <property type="component" value="Unassembled WGS sequence"/>
</dbReference>